<gene>
    <name evidence="1" type="ORF">NCTC11545_01396</name>
</gene>
<dbReference type="AlphaFoldDB" id="A0A2X2SQ76"/>
<dbReference type="EMBL" id="UAVS01000005">
    <property type="protein sequence ID" value="SQA94014.1"/>
    <property type="molecule type" value="Genomic_DNA"/>
</dbReference>
<proteinExistence type="predicted"/>
<name>A0A2X2SQ76_CAPOC</name>
<sequence length="45" mass="5335">MLSCPMKFFLSFVIISYLCTNFISDNEKNYLYIIFNTLAFNVDKL</sequence>
<dbReference type="Proteomes" id="UP000250169">
    <property type="component" value="Unassembled WGS sequence"/>
</dbReference>
<accession>A0A2X2SQ76</accession>
<protein>
    <submittedName>
        <fullName evidence="1">Uncharacterized protein</fullName>
    </submittedName>
</protein>
<evidence type="ECO:0000313" key="1">
    <source>
        <dbReference type="EMBL" id="SQA94014.1"/>
    </source>
</evidence>
<evidence type="ECO:0000313" key="2">
    <source>
        <dbReference type="Proteomes" id="UP000250169"/>
    </source>
</evidence>
<organism evidence="1 2">
    <name type="scientific">Capnocytophaga ochracea</name>
    <dbReference type="NCBI Taxonomy" id="1018"/>
    <lineage>
        <taxon>Bacteria</taxon>
        <taxon>Pseudomonadati</taxon>
        <taxon>Bacteroidota</taxon>
        <taxon>Flavobacteriia</taxon>
        <taxon>Flavobacteriales</taxon>
        <taxon>Flavobacteriaceae</taxon>
        <taxon>Capnocytophaga</taxon>
    </lineage>
</organism>
<reference evidence="1 2" key="1">
    <citation type="submission" date="2018-06" db="EMBL/GenBank/DDBJ databases">
        <authorList>
            <consortium name="Pathogen Informatics"/>
            <person name="Doyle S."/>
        </authorList>
    </citation>
    <scope>NUCLEOTIDE SEQUENCE [LARGE SCALE GENOMIC DNA]</scope>
    <source>
        <strain evidence="1 2">NCTC11545</strain>
    </source>
</reference>